<dbReference type="EMBL" id="GBRH01167431">
    <property type="protein sequence ID" value="JAE30465.1"/>
    <property type="molecule type" value="Transcribed_RNA"/>
</dbReference>
<evidence type="ECO:0000313" key="2">
    <source>
        <dbReference type="EMBL" id="JAE30465.1"/>
    </source>
</evidence>
<name>A0A0A9GZP8_ARUDO</name>
<dbReference type="AlphaFoldDB" id="A0A0A9GZP8"/>
<sequence length="42" mass="4882">MNSSIRPLAKRSRRRGPWPCRDMHSSVRTSSVRSKKTSTPWP</sequence>
<reference evidence="2" key="1">
    <citation type="submission" date="2014-09" db="EMBL/GenBank/DDBJ databases">
        <authorList>
            <person name="Magalhaes I.L.F."/>
            <person name="Oliveira U."/>
            <person name="Santos F.R."/>
            <person name="Vidigal T.H.D.A."/>
            <person name="Brescovit A.D."/>
            <person name="Santos A.J."/>
        </authorList>
    </citation>
    <scope>NUCLEOTIDE SEQUENCE</scope>
    <source>
        <tissue evidence="2">Shoot tissue taken approximately 20 cm above the soil surface</tissue>
    </source>
</reference>
<evidence type="ECO:0000256" key="1">
    <source>
        <dbReference type="SAM" id="MobiDB-lite"/>
    </source>
</evidence>
<feature type="region of interest" description="Disordered" evidence="1">
    <location>
        <begin position="1"/>
        <end position="42"/>
    </location>
</feature>
<protein>
    <submittedName>
        <fullName evidence="2">Uncharacterized protein</fullName>
    </submittedName>
</protein>
<accession>A0A0A9GZP8</accession>
<organism evidence="2">
    <name type="scientific">Arundo donax</name>
    <name type="common">Giant reed</name>
    <name type="synonym">Donax arundinaceus</name>
    <dbReference type="NCBI Taxonomy" id="35708"/>
    <lineage>
        <taxon>Eukaryota</taxon>
        <taxon>Viridiplantae</taxon>
        <taxon>Streptophyta</taxon>
        <taxon>Embryophyta</taxon>
        <taxon>Tracheophyta</taxon>
        <taxon>Spermatophyta</taxon>
        <taxon>Magnoliopsida</taxon>
        <taxon>Liliopsida</taxon>
        <taxon>Poales</taxon>
        <taxon>Poaceae</taxon>
        <taxon>PACMAD clade</taxon>
        <taxon>Arundinoideae</taxon>
        <taxon>Arundineae</taxon>
        <taxon>Arundo</taxon>
    </lineage>
</organism>
<reference evidence="2" key="2">
    <citation type="journal article" date="2015" name="Data Brief">
        <title>Shoot transcriptome of the giant reed, Arundo donax.</title>
        <authorList>
            <person name="Barrero R.A."/>
            <person name="Guerrero F.D."/>
            <person name="Moolhuijzen P."/>
            <person name="Goolsby J.A."/>
            <person name="Tidwell J."/>
            <person name="Bellgard S.E."/>
            <person name="Bellgard M.I."/>
        </authorList>
    </citation>
    <scope>NUCLEOTIDE SEQUENCE</scope>
    <source>
        <tissue evidence="2">Shoot tissue taken approximately 20 cm above the soil surface</tissue>
    </source>
</reference>
<proteinExistence type="predicted"/>